<evidence type="ECO:0000313" key="6">
    <source>
        <dbReference type="EMBL" id="MEY2183848.1"/>
    </source>
</evidence>
<dbReference type="Gene3D" id="3.40.50.2300">
    <property type="match status" value="1"/>
</dbReference>
<keyword evidence="2" id="KW-0597">Phosphoprotein</keyword>
<feature type="domain" description="Response regulatory" evidence="4">
    <location>
        <begin position="2"/>
        <end position="116"/>
    </location>
</feature>
<evidence type="ECO:0000259" key="5">
    <source>
        <dbReference type="PROSITE" id="PS51755"/>
    </source>
</evidence>
<dbReference type="Proteomes" id="UP001562159">
    <property type="component" value="Unassembled WGS sequence"/>
</dbReference>
<keyword evidence="7" id="KW-1185">Reference proteome</keyword>
<dbReference type="EMBL" id="JBGBPY010000001">
    <property type="protein sequence ID" value="MEY2183848.1"/>
    <property type="molecule type" value="Genomic_DNA"/>
</dbReference>
<name>A0ABV4AWK7_9GAMM</name>
<dbReference type="Pfam" id="PF00486">
    <property type="entry name" value="Trans_reg_C"/>
    <property type="match status" value="1"/>
</dbReference>
<dbReference type="PANTHER" id="PTHR48111">
    <property type="entry name" value="REGULATOR OF RPOS"/>
    <property type="match status" value="1"/>
</dbReference>
<organism evidence="6 7">
    <name type="scientific">Rhodanobacter humi</name>
    <dbReference type="NCBI Taxonomy" id="1888173"/>
    <lineage>
        <taxon>Bacteria</taxon>
        <taxon>Pseudomonadati</taxon>
        <taxon>Pseudomonadota</taxon>
        <taxon>Gammaproteobacteria</taxon>
        <taxon>Lysobacterales</taxon>
        <taxon>Rhodanobacteraceae</taxon>
        <taxon>Rhodanobacter</taxon>
    </lineage>
</organism>
<evidence type="ECO:0000256" key="1">
    <source>
        <dbReference type="ARBA" id="ARBA00023125"/>
    </source>
</evidence>
<dbReference type="InterPro" id="IPR011006">
    <property type="entry name" value="CheY-like_superfamily"/>
</dbReference>
<dbReference type="InterPro" id="IPR039420">
    <property type="entry name" value="WalR-like"/>
</dbReference>
<dbReference type="Pfam" id="PF00072">
    <property type="entry name" value="Response_reg"/>
    <property type="match status" value="1"/>
</dbReference>
<dbReference type="SMART" id="SM00448">
    <property type="entry name" value="REC"/>
    <property type="match status" value="1"/>
</dbReference>
<protein>
    <submittedName>
        <fullName evidence="6">Response regulator transcription factor</fullName>
    </submittedName>
</protein>
<feature type="domain" description="OmpR/PhoB-type" evidence="5">
    <location>
        <begin position="126"/>
        <end position="225"/>
    </location>
</feature>
<keyword evidence="1 3" id="KW-0238">DNA-binding</keyword>
<dbReference type="PROSITE" id="PS50110">
    <property type="entry name" value="RESPONSE_REGULATORY"/>
    <property type="match status" value="1"/>
</dbReference>
<evidence type="ECO:0000259" key="4">
    <source>
        <dbReference type="PROSITE" id="PS50110"/>
    </source>
</evidence>
<dbReference type="PANTHER" id="PTHR48111:SF76">
    <property type="entry name" value="TWO-COMPONENT RESPONSE REGULATOR"/>
    <property type="match status" value="1"/>
</dbReference>
<sequence length="229" mass="25655">MDILLIEDDAETRDYVAMGLRELGHVVDQAEDGLGGLRRAREGNHQVLVVDRMLPRLDGLDLLRALREVHISTPVLMLTALGEVDARVEGIEAGADDYLAKPFAFAELVARIGALARRPPLAAPVALHLRVADLEMDLIRREVRRDGKLIDLQPREFHLLEYLMRHAGELVTRTMLLEQVWEYHFDPQTSVVETHISRLRGKIDRGFAGGELLGTLRGVGYVLRTTAES</sequence>
<evidence type="ECO:0000313" key="7">
    <source>
        <dbReference type="Proteomes" id="UP001562159"/>
    </source>
</evidence>
<evidence type="ECO:0000256" key="2">
    <source>
        <dbReference type="PROSITE-ProRule" id="PRU00169"/>
    </source>
</evidence>
<feature type="modified residue" description="4-aspartylphosphate" evidence="2">
    <location>
        <position position="51"/>
    </location>
</feature>
<proteinExistence type="predicted"/>
<dbReference type="InterPro" id="IPR001867">
    <property type="entry name" value="OmpR/PhoB-type_DNA-bd"/>
</dbReference>
<dbReference type="SUPFAM" id="SSF52172">
    <property type="entry name" value="CheY-like"/>
    <property type="match status" value="1"/>
</dbReference>
<dbReference type="Gene3D" id="6.10.250.690">
    <property type="match status" value="1"/>
</dbReference>
<dbReference type="InterPro" id="IPR036388">
    <property type="entry name" value="WH-like_DNA-bd_sf"/>
</dbReference>
<evidence type="ECO:0000256" key="3">
    <source>
        <dbReference type="PROSITE-ProRule" id="PRU01091"/>
    </source>
</evidence>
<gene>
    <name evidence="6" type="ORF">AB7878_15610</name>
</gene>
<dbReference type="InterPro" id="IPR001789">
    <property type="entry name" value="Sig_transdc_resp-reg_receiver"/>
</dbReference>
<dbReference type="PROSITE" id="PS51755">
    <property type="entry name" value="OMPR_PHOB"/>
    <property type="match status" value="1"/>
</dbReference>
<feature type="DNA-binding region" description="OmpR/PhoB-type" evidence="3">
    <location>
        <begin position="126"/>
        <end position="225"/>
    </location>
</feature>
<dbReference type="CDD" id="cd00383">
    <property type="entry name" value="trans_reg_C"/>
    <property type="match status" value="1"/>
</dbReference>
<reference evidence="6 7" key="1">
    <citation type="submission" date="2024-07" db="EMBL/GenBank/DDBJ databases">
        <title>Molecular mechanisms and environmental adaptations of flagellar loss and biofilm growth of Rhodanobacter under environmental stress.</title>
        <authorList>
            <person name="Chen M."/>
        </authorList>
    </citation>
    <scope>NUCLEOTIDE SEQUENCE [LARGE SCALE GENOMIC DNA]</scope>
    <source>
        <strain evidence="6 7">RS22</strain>
    </source>
</reference>
<comment type="caution">
    <text evidence="6">The sequence shown here is derived from an EMBL/GenBank/DDBJ whole genome shotgun (WGS) entry which is preliminary data.</text>
</comment>
<dbReference type="Gene3D" id="1.10.10.10">
    <property type="entry name" value="Winged helix-like DNA-binding domain superfamily/Winged helix DNA-binding domain"/>
    <property type="match status" value="1"/>
</dbReference>
<accession>A0ABV4AWK7</accession>
<dbReference type="SMART" id="SM00862">
    <property type="entry name" value="Trans_reg_C"/>
    <property type="match status" value="1"/>
</dbReference>